<dbReference type="Proteomes" id="UP000218209">
    <property type="component" value="Unassembled WGS sequence"/>
</dbReference>
<gene>
    <name evidence="2" type="ORF">BU14_0397s0002</name>
</gene>
<organism evidence="2 3">
    <name type="scientific">Porphyra umbilicalis</name>
    <name type="common">Purple laver</name>
    <name type="synonym">Red alga</name>
    <dbReference type="NCBI Taxonomy" id="2786"/>
    <lineage>
        <taxon>Eukaryota</taxon>
        <taxon>Rhodophyta</taxon>
        <taxon>Bangiophyceae</taxon>
        <taxon>Bangiales</taxon>
        <taxon>Bangiaceae</taxon>
        <taxon>Porphyra</taxon>
    </lineage>
</organism>
<feature type="non-terminal residue" evidence="2">
    <location>
        <position position="367"/>
    </location>
</feature>
<keyword evidence="1" id="KW-0732">Signal</keyword>
<evidence type="ECO:0000256" key="1">
    <source>
        <dbReference type="SAM" id="SignalP"/>
    </source>
</evidence>
<dbReference type="EMBL" id="KV919032">
    <property type="protein sequence ID" value="OSX72878.1"/>
    <property type="molecule type" value="Genomic_DNA"/>
</dbReference>
<evidence type="ECO:0000313" key="3">
    <source>
        <dbReference type="Proteomes" id="UP000218209"/>
    </source>
</evidence>
<sequence length="367" mass="40197">MSLPFFLRVCGDFALLAHVLTLTGCGDLSRCPYWWACLPASYLAGSSLSTSTTILACEDPTCNRFDDPQVPLFSRVAYKPLSKFFERLRRRLGGSRGYPLLGDIPFVLQVAVLHCTGKISKGLMFFLLALMGAPMETKAKKAIYKLMGRGNLGGLYLREFGRLGALIVAVPGILGKDVNVDHGAIVMLQLSQLLTALWRRAISTKPVAERESVASTLQLVAARWTPLPKKAGVWNLYLHTAMAHVRETIGEAVPTLNFICDDNIENTIAELNRFFNRRANNFSRGESIINKGALSPTQFKEPKGRDAANHMLFTQEVVMCPCVSKVRPTAIDDFKAVVRYACRDSSLTVTANPPAMADPSVAANASV</sequence>
<reference evidence="2 3" key="1">
    <citation type="submission" date="2017-03" db="EMBL/GenBank/DDBJ databases">
        <title>WGS assembly of Porphyra umbilicalis.</title>
        <authorList>
            <person name="Brawley S.H."/>
            <person name="Blouin N.A."/>
            <person name="Ficko-Blean E."/>
            <person name="Wheeler G.L."/>
            <person name="Lohr M."/>
            <person name="Goodson H.V."/>
            <person name="Jenkins J.W."/>
            <person name="Blaby-Haas C.E."/>
            <person name="Helliwell K.E."/>
            <person name="Chan C."/>
            <person name="Marriage T."/>
            <person name="Bhattacharya D."/>
            <person name="Klein A.S."/>
            <person name="Badis Y."/>
            <person name="Brodie J."/>
            <person name="Cao Y."/>
            <person name="Collen J."/>
            <person name="Dittami S.M."/>
            <person name="Gachon C.M."/>
            <person name="Green B.R."/>
            <person name="Karpowicz S."/>
            <person name="Kim J.W."/>
            <person name="Kudahl U."/>
            <person name="Lin S."/>
            <person name="Michel G."/>
            <person name="Mittag M."/>
            <person name="Olson B.J."/>
            <person name="Pangilinan J."/>
            <person name="Peng Y."/>
            <person name="Qiu H."/>
            <person name="Shu S."/>
            <person name="Singer J.T."/>
            <person name="Smith A.G."/>
            <person name="Sprecher B.N."/>
            <person name="Wagner V."/>
            <person name="Wang W."/>
            <person name="Wang Z.-Y."/>
            <person name="Yan J."/>
            <person name="Yarish C."/>
            <person name="Zoeuner-Riek S."/>
            <person name="Zhuang Y."/>
            <person name="Zou Y."/>
            <person name="Lindquist E.A."/>
            <person name="Grimwood J."/>
            <person name="Barry K."/>
            <person name="Rokhsar D.S."/>
            <person name="Schmutz J."/>
            <person name="Stiller J.W."/>
            <person name="Grossman A.R."/>
            <person name="Prochnik S.E."/>
        </authorList>
    </citation>
    <scope>NUCLEOTIDE SEQUENCE [LARGE SCALE GENOMIC DNA]</scope>
    <source>
        <strain evidence="2">4086291</strain>
    </source>
</reference>
<dbReference type="AlphaFoldDB" id="A0A1X6NW85"/>
<protein>
    <submittedName>
        <fullName evidence="2">Uncharacterized protein</fullName>
    </submittedName>
</protein>
<name>A0A1X6NW85_PORUM</name>
<feature type="signal peptide" evidence="1">
    <location>
        <begin position="1"/>
        <end position="25"/>
    </location>
</feature>
<feature type="chain" id="PRO_5012643081" evidence="1">
    <location>
        <begin position="26"/>
        <end position="367"/>
    </location>
</feature>
<keyword evidence="3" id="KW-1185">Reference proteome</keyword>
<evidence type="ECO:0000313" key="2">
    <source>
        <dbReference type="EMBL" id="OSX72878.1"/>
    </source>
</evidence>
<accession>A0A1X6NW85</accession>
<proteinExistence type="predicted"/>